<evidence type="ECO:0000256" key="1">
    <source>
        <dbReference type="ARBA" id="ARBA00010641"/>
    </source>
</evidence>
<dbReference type="InterPro" id="IPR013249">
    <property type="entry name" value="RNA_pol_sigma70_r4_t2"/>
</dbReference>
<accession>A0A4U1GDS7</accession>
<dbReference type="InterPro" id="IPR014327">
    <property type="entry name" value="RNA_pol_sigma70_bacteroid"/>
</dbReference>
<keyword evidence="5" id="KW-0812">Transmembrane</keyword>
<evidence type="ECO:0000313" key="9">
    <source>
        <dbReference type="Proteomes" id="UP000309594"/>
    </source>
</evidence>
<feature type="transmembrane region" description="Helical" evidence="5">
    <location>
        <begin position="178"/>
        <end position="197"/>
    </location>
</feature>
<proteinExistence type="inferred from homology"/>
<keyword evidence="2" id="KW-0805">Transcription regulation</keyword>
<dbReference type="Proteomes" id="UP000309594">
    <property type="component" value="Unassembled WGS sequence"/>
</dbReference>
<dbReference type="InterPro" id="IPR014284">
    <property type="entry name" value="RNA_pol_sigma-70_dom"/>
</dbReference>
<dbReference type="InterPro" id="IPR013324">
    <property type="entry name" value="RNA_pol_sigma_r3/r4-like"/>
</dbReference>
<dbReference type="SUPFAM" id="SSF88659">
    <property type="entry name" value="Sigma3 and sigma4 domains of RNA polymerase sigma factors"/>
    <property type="match status" value="1"/>
</dbReference>
<dbReference type="Gene3D" id="1.10.10.10">
    <property type="entry name" value="Winged helix-like DNA-binding domain superfamily/Winged helix DNA-binding domain"/>
    <property type="match status" value="1"/>
</dbReference>
<dbReference type="InterPro" id="IPR039425">
    <property type="entry name" value="RNA_pol_sigma-70-like"/>
</dbReference>
<organism evidence="8 9">
    <name type="scientific">Pedobacter hiemivivus</name>
    <dbReference type="NCBI Taxonomy" id="2530454"/>
    <lineage>
        <taxon>Bacteria</taxon>
        <taxon>Pseudomonadati</taxon>
        <taxon>Bacteroidota</taxon>
        <taxon>Sphingobacteriia</taxon>
        <taxon>Sphingobacteriales</taxon>
        <taxon>Sphingobacteriaceae</taxon>
        <taxon>Pedobacter</taxon>
    </lineage>
</organism>
<dbReference type="AlphaFoldDB" id="A0A4U1GDS7"/>
<comment type="similarity">
    <text evidence="1">Belongs to the sigma-70 factor family. ECF subfamily.</text>
</comment>
<dbReference type="NCBIfam" id="TIGR02937">
    <property type="entry name" value="sigma70-ECF"/>
    <property type="match status" value="1"/>
</dbReference>
<dbReference type="GO" id="GO:0016987">
    <property type="term" value="F:sigma factor activity"/>
    <property type="evidence" value="ECO:0007669"/>
    <property type="project" value="UniProtKB-KW"/>
</dbReference>
<dbReference type="Pfam" id="PF04542">
    <property type="entry name" value="Sigma70_r2"/>
    <property type="match status" value="1"/>
</dbReference>
<dbReference type="EMBL" id="SWDX01000003">
    <property type="protein sequence ID" value="TKC62197.1"/>
    <property type="molecule type" value="Genomic_DNA"/>
</dbReference>
<dbReference type="Pfam" id="PF08281">
    <property type="entry name" value="Sigma70_r4_2"/>
    <property type="match status" value="1"/>
</dbReference>
<evidence type="ECO:0000256" key="5">
    <source>
        <dbReference type="SAM" id="Phobius"/>
    </source>
</evidence>
<dbReference type="CDD" id="cd06171">
    <property type="entry name" value="Sigma70_r4"/>
    <property type="match status" value="1"/>
</dbReference>
<dbReference type="GO" id="GO:0006352">
    <property type="term" value="P:DNA-templated transcription initiation"/>
    <property type="evidence" value="ECO:0007669"/>
    <property type="project" value="InterPro"/>
</dbReference>
<name>A0A4U1GDS7_9SPHI</name>
<dbReference type="InterPro" id="IPR013325">
    <property type="entry name" value="RNA_pol_sigma_r2"/>
</dbReference>
<evidence type="ECO:0000256" key="3">
    <source>
        <dbReference type="ARBA" id="ARBA00023082"/>
    </source>
</evidence>
<comment type="caution">
    <text evidence="8">The sequence shown here is derived from an EMBL/GenBank/DDBJ whole genome shotgun (WGS) entry which is preliminary data.</text>
</comment>
<dbReference type="Gene3D" id="1.10.1740.10">
    <property type="match status" value="1"/>
</dbReference>
<dbReference type="RefSeq" id="WP_136879847.1">
    <property type="nucleotide sequence ID" value="NZ_SWDX01000003.1"/>
</dbReference>
<evidence type="ECO:0000256" key="2">
    <source>
        <dbReference type="ARBA" id="ARBA00023015"/>
    </source>
</evidence>
<evidence type="ECO:0000313" key="8">
    <source>
        <dbReference type="EMBL" id="TKC62197.1"/>
    </source>
</evidence>
<gene>
    <name evidence="8" type="ORF">FBD94_08220</name>
</gene>
<dbReference type="InterPro" id="IPR007627">
    <property type="entry name" value="RNA_pol_sigma70_r2"/>
</dbReference>
<keyword evidence="4" id="KW-0804">Transcription</keyword>
<evidence type="ECO:0000259" key="7">
    <source>
        <dbReference type="Pfam" id="PF08281"/>
    </source>
</evidence>
<feature type="domain" description="RNA polymerase sigma factor 70 region 4 type 2" evidence="7">
    <location>
        <begin position="127"/>
        <end position="177"/>
    </location>
</feature>
<dbReference type="NCBIfam" id="TIGR02985">
    <property type="entry name" value="Sig70_bacteroi1"/>
    <property type="match status" value="1"/>
</dbReference>
<keyword evidence="5" id="KW-1133">Transmembrane helix</keyword>
<keyword evidence="3" id="KW-0731">Sigma factor</keyword>
<reference evidence="8 9" key="1">
    <citation type="submission" date="2019-04" db="EMBL/GenBank/DDBJ databases">
        <title>Pedobacter sp. RP-1-16 sp. nov., isolated from Arctic soil.</title>
        <authorList>
            <person name="Dahal R.H."/>
            <person name="Kim D.-U."/>
        </authorList>
    </citation>
    <scope>NUCLEOTIDE SEQUENCE [LARGE SCALE GENOMIC DNA]</scope>
    <source>
        <strain evidence="8 9">RP-1-16</strain>
    </source>
</reference>
<dbReference type="PANTHER" id="PTHR43133">
    <property type="entry name" value="RNA POLYMERASE ECF-TYPE SIGMA FACTO"/>
    <property type="match status" value="1"/>
</dbReference>
<feature type="domain" description="RNA polymerase sigma-70 region 2" evidence="6">
    <location>
        <begin position="30"/>
        <end position="96"/>
    </location>
</feature>
<dbReference type="PANTHER" id="PTHR43133:SF46">
    <property type="entry name" value="RNA POLYMERASE SIGMA-70 FACTOR ECF SUBFAMILY"/>
    <property type="match status" value="1"/>
</dbReference>
<dbReference type="GO" id="GO:0003677">
    <property type="term" value="F:DNA binding"/>
    <property type="evidence" value="ECO:0007669"/>
    <property type="project" value="InterPro"/>
</dbReference>
<evidence type="ECO:0000259" key="6">
    <source>
        <dbReference type="Pfam" id="PF04542"/>
    </source>
</evidence>
<evidence type="ECO:0000256" key="4">
    <source>
        <dbReference type="ARBA" id="ARBA00023163"/>
    </source>
</evidence>
<keyword evidence="5" id="KW-0472">Membrane</keyword>
<protein>
    <submittedName>
        <fullName evidence="8">RNA polymerase sigma-70 factor</fullName>
    </submittedName>
</protein>
<sequence length="198" mass="23279">MGQATDYKQLSDADLVILLREADRLAFTTIYDRYWALLFSHARKMVKDEEEARDVVQEVFIYLWNRIDEITITSTLSAYLYSSVRHKILNVIKRSKLREKYIDSLMAFEETDPDSSEDLIAKELATRIEDAIHQLPKKMRTVFELSRKTNLSHKLISEELEISENTIKKQINRALKMIKTRLATISTFLIPLLHFFYS</sequence>
<dbReference type="SUPFAM" id="SSF88946">
    <property type="entry name" value="Sigma2 domain of RNA polymerase sigma factors"/>
    <property type="match status" value="1"/>
</dbReference>
<dbReference type="InterPro" id="IPR036388">
    <property type="entry name" value="WH-like_DNA-bd_sf"/>
</dbReference>